<dbReference type="InterPro" id="IPR036866">
    <property type="entry name" value="RibonucZ/Hydroxyglut_hydro"/>
</dbReference>
<dbReference type="RefSeq" id="WP_380035980.1">
    <property type="nucleotide sequence ID" value="NZ_JBHSHB010000042.1"/>
</dbReference>
<comment type="subcellular location">
    <subcellularLocation>
        <location evidence="3">Periplasm</location>
    </subcellularLocation>
</comment>
<dbReference type="Pfam" id="PF00753">
    <property type="entry name" value="Lactamase_B"/>
    <property type="match status" value="1"/>
</dbReference>
<evidence type="ECO:0000259" key="13">
    <source>
        <dbReference type="SMART" id="SM00849"/>
    </source>
</evidence>
<keyword evidence="10 14" id="KW-0378">Hydrolase</keyword>
<dbReference type="InterPro" id="IPR001279">
    <property type="entry name" value="Metallo-B-lactamas"/>
</dbReference>
<protein>
    <recommendedName>
        <fullName evidence="6">beta-lactamase</fullName>
        <ecNumber evidence="6">3.5.2.6</ecNumber>
    </recommendedName>
</protein>
<evidence type="ECO:0000256" key="3">
    <source>
        <dbReference type="ARBA" id="ARBA00004418"/>
    </source>
</evidence>
<gene>
    <name evidence="14" type="primary">bla</name>
    <name evidence="14" type="ORF">ACFO5T_14830</name>
</gene>
<evidence type="ECO:0000256" key="12">
    <source>
        <dbReference type="ARBA" id="ARBA00023251"/>
    </source>
</evidence>
<keyword evidence="11" id="KW-0862">Zinc</keyword>
<evidence type="ECO:0000256" key="9">
    <source>
        <dbReference type="ARBA" id="ARBA00022764"/>
    </source>
</evidence>
<dbReference type="PANTHER" id="PTHR42951:SF4">
    <property type="entry name" value="ACYL-COENZYME A THIOESTERASE MBLAC2"/>
    <property type="match status" value="1"/>
</dbReference>
<dbReference type="InterPro" id="IPR058199">
    <property type="entry name" value="BlaB//VIM/IMP-1"/>
</dbReference>
<dbReference type="Proteomes" id="UP001595878">
    <property type="component" value="Unassembled WGS sequence"/>
</dbReference>
<evidence type="ECO:0000256" key="10">
    <source>
        <dbReference type="ARBA" id="ARBA00022801"/>
    </source>
</evidence>
<sequence>MKRLLQMLGICLAVLLLHSCFDKSKYAPEPYLRPLEIIKLSDQDYMHVSYLKDGNGGYIPCNGYIRKEGDEVFVFETPLDDSTSVQLIDFIQNDLNATIKAVMVSHAHIDGAGGVKAFYEAGIPTYGSSKTAALLARDTITLSNTFQLKDSLMLGKTLVKMDYLGPAHTDDNAIAYLEGPEVLLGGCMIKSLEAGKGNLADANLKEWAKTVATAKYLYPDVKQVIPGHGRRGDSSLLTYTIKMFQVEEPIIKELINTNEQETVQL</sequence>
<dbReference type="EC" id="3.5.2.6" evidence="6"/>
<keyword evidence="9" id="KW-0574">Periplasm</keyword>
<dbReference type="Gene3D" id="3.60.15.10">
    <property type="entry name" value="Ribonuclease Z/Hydroxyacylglutathione hydrolase-like"/>
    <property type="match status" value="1"/>
</dbReference>
<keyword evidence="15" id="KW-1185">Reference proteome</keyword>
<comment type="cofactor">
    <cofactor evidence="2">
        <name>Zn(2+)</name>
        <dbReference type="ChEBI" id="CHEBI:29105"/>
    </cofactor>
</comment>
<dbReference type="NCBIfam" id="NF033088">
    <property type="entry name" value="bla_subclass_B1"/>
    <property type="match status" value="1"/>
</dbReference>
<comment type="catalytic activity">
    <reaction evidence="1">
        <text>a beta-lactam + H2O = a substituted beta-amino acid</text>
        <dbReference type="Rhea" id="RHEA:20401"/>
        <dbReference type="ChEBI" id="CHEBI:15377"/>
        <dbReference type="ChEBI" id="CHEBI:35627"/>
        <dbReference type="ChEBI" id="CHEBI:140347"/>
        <dbReference type="EC" id="3.5.2.6"/>
    </reaction>
</comment>
<comment type="caution">
    <text evidence="14">The sequence shown here is derived from an EMBL/GenBank/DDBJ whole genome shotgun (WGS) entry which is preliminary data.</text>
</comment>
<comment type="subunit">
    <text evidence="5">Monomer.</text>
</comment>
<evidence type="ECO:0000256" key="2">
    <source>
        <dbReference type="ARBA" id="ARBA00001947"/>
    </source>
</evidence>
<keyword evidence="12" id="KW-0046">Antibiotic resistance</keyword>
<comment type="similarity">
    <text evidence="4">Belongs to the metallo-beta-lactamase superfamily. Class-B beta-lactamase family.</text>
</comment>
<evidence type="ECO:0000256" key="5">
    <source>
        <dbReference type="ARBA" id="ARBA00011245"/>
    </source>
</evidence>
<evidence type="ECO:0000256" key="11">
    <source>
        <dbReference type="ARBA" id="ARBA00022833"/>
    </source>
</evidence>
<organism evidence="14 15">
    <name type="scientific">Dokdonia genika</name>
    <dbReference type="NCBI Taxonomy" id="308113"/>
    <lineage>
        <taxon>Bacteria</taxon>
        <taxon>Pseudomonadati</taxon>
        <taxon>Bacteroidota</taxon>
        <taxon>Flavobacteriia</taxon>
        <taxon>Flavobacteriales</taxon>
        <taxon>Flavobacteriaceae</taxon>
        <taxon>Dokdonia</taxon>
    </lineage>
</organism>
<dbReference type="PANTHER" id="PTHR42951">
    <property type="entry name" value="METALLO-BETA-LACTAMASE DOMAIN-CONTAINING"/>
    <property type="match status" value="1"/>
</dbReference>
<evidence type="ECO:0000313" key="15">
    <source>
        <dbReference type="Proteomes" id="UP001595878"/>
    </source>
</evidence>
<keyword evidence="7" id="KW-0479">Metal-binding</keyword>
<proteinExistence type="inferred from homology"/>
<evidence type="ECO:0000256" key="7">
    <source>
        <dbReference type="ARBA" id="ARBA00022723"/>
    </source>
</evidence>
<evidence type="ECO:0000256" key="4">
    <source>
        <dbReference type="ARBA" id="ARBA00005250"/>
    </source>
</evidence>
<dbReference type="CDD" id="cd16302">
    <property type="entry name" value="CcrA-like_MBL-B1"/>
    <property type="match status" value="1"/>
</dbReference>
<evidence type="ECO:0000256" key="8">
    <source>
        <dbReference type="ARBA" id="ARBA00022729"/>
    </source>
</evidence>
<dbReference type="GO" id="GO:0008800">
    <property type="term" value="F:beta-lactamase activity"/>
    <property type="evidence" value="ECO:0007669"/>
    <property type="project" value="UniProtKB-EC"/>
</dbReference>
<evidence type="ECO:0000313" key="14">
    <source>
        <dbReference type="EMBL" id="MFC4691708.1"/>
    </source>
</evidence>
<dbReference type="InterPro" id="IPR050855">
    <property type="entry name" value="NDM-1-like"/>
</dbReference>
<feature type="domain" description="Metallo-beta-lactamase" evidence="13">
    <location>
        <begin position="60"/>
        <end position="228"/>
    </location>
</feature>
<dbReference type="EMBL" id="JBHSHB010000042">
    <property type="protein sequence ID" value="MFC4691708.1"/>
    <property type="molecule type" value="Genomic_DNA"/>
</dbReference>
<accession>A0ABV9LDF3</accession>
<dbReference type="SMART" id="SM00849">
    <property type="entry name" value="Lactamase_B"/>
    <property type="match status" value="1"/>
</dbReference>
<dbReference type="SUPFAM" id="SSF56281">
    <property type="entry name" value="Metallo-hydrolase/oxidoreductase"/>
    <property type="match status" value="1"/>
</dbReference>
<evidence type="ECO:0000256" key="1">
    <source>
        <dbReference type="ARBA" id="ARBA00001526"/>
    </source>
</evidence>
<keyword evidence="8" id="KW-0732">Signal</keyword>
<name>A0ABV9LDF3_9FLAO</name>
<reference evidence="15" key="1">
    <citation type="journal article" date="2019" name="Int. J. Syst. Evol. Microbiol.">
        <title>The Global Catalogue of Microorganisms (GCM) 10K type strain sequencing project: providing services to taxonomists for standard genome sequencing and annotation.</title>
        <authorList>
            <consortium name="The Broad Institute Genomics Platform"/>
            <consortium name="The Broad Institute Genome Sequencing Center for Infectious Disease"/>
            <person name="Wu L."/>
            <person name="Ma J."/>
        </authorList>
    </citation>
    <scope>NUCLEOTIDE SEQUENCE [LARGE SCALE GENOMIC DNA]</scope>
    <source>
        <strain evidence="15">CGMCC 4.7427</strain>
    </source>
</reference>
<evidence type="ECO:0000256" key="6">
    <source>
        <dbReference type="ARBA" id="ARBA00012865"/>
    </source>
</evidence>